<proteinExistence type="predicted"/>
<dbReference type="SUPFAM" id="SSF55785">
    <property type="entry name" value="PYP-like sensor domain (PAS domain)"/>
    <property type="match status" value="1"/>
</dbReference>
<dbReference type="PANTHER" id="PTHR11615">
    <property type="entry name" value="NITRATE, FORMATE, IRON DEHYDROGENASE"/>
    <property type="match status" value="1"/>
</dbReference>
<gene>
    <name evidence="8" type="ORF">H6A12_07855</name>
</gene>
<evidence type="ECO:0000313" key="9">
    <source>
        <dbReference type="Proteomes" id="UP000774750"/>
    </source>
</evidence>
<evidence type="ECO:0000313" key="8">
    <source>
        <dbReference type="EMBL" id="MBM6921064.1"/>
    </source>
</evidence>
<keyword evidence="1" id="KW-0004">4Fe-4S</keyword>
<dbReference type="InterPro" id="IPR004108">
    <property type="entry name" value="Fe_hydrogenase_lsu_C"/>
</dbReference>
<dbReference type="InterPro" id="IPR017900">
    <property type="entry name" value="4Fe4S_Fe_S_CS"/>
</dbReference>
<keyword evidence="4" id="KW-0411">Iron-sulfur</keyword>
<dbReference type="Pfam" id="PF00989">
    <property type="entry name" value="PAS"/>
    <property type="match status" value="1"/>
</dbReference>
<evidence type="ECO:0000256" key="3">
    <source>
        <dbReference type="ARBA" id="ARBA00023004"/>
    </source>
</evidence>
<dbReference type="SMART" id="SM00091">
    <property type="entry name" value="PAS"/>
    <property type="match status" value="1"/>
</dbReference>
<reference evidence="8" key="1">
    <citation type="submission" date="2020-08" db="EMBL/GenBank/DDBJ databases">
        <authorList>
            <person name="Cejkova D."/>
            <person name="Kubasova T."/>
            <person name="Jahodarova E."/>
            <person name="Rychlik I."/>
        </authorList>
    </citation>
    <scope>NUCLEOTIDE SEQUENCE</scope>
    <source>
        <strain evidence="8">An559</strain>
    </source>
</reference>
<dbReference type="PROSITE" id="PS51379">
    <property type="entry name" value="4FE4S_FER_2"/>
    <property type="match status" value="2"/>
</dbReference>
<dbReference type="Gene3D" id="3.30.450.20">
    <property type="entry name" value="PAS domain"/>
    <property type="match status" value="1"/>
</dbReference>
<accession>A0A938X9E1</accession>
<dbReference type="InterPro" id="IPR000014">
    <property type="entry name" value="PAS"/>
</dbReference>
<dbReference type="GO" id="GO:0051539">
    <property type="term" value="F:4 iron, 4 sulfur cluster binding"/>
    <property type="evidence" value="ECO:0007669"/>
    <property type="project" value="UniProtKB-KW"/>
</dbReference>
<feature type="domain" description="4Fe-4S ferredoxin-type" evidence="6">
    <location>
        <begin position="2"/>
        <end position="30"/>
    </location>
</feature>
<dbReference type="GO" id="GO:0046872">
    <property type="term" value="F:metal ion binding"/>
    <property type="evidence" value="ECO:0007669"/>
    <property type="project" value="UniProtKB-KW"/>
</dbReference>
<protein>
    <submittedName>
        <fullName evidence="8">PAS domain-containing protein</fullName>
    </submittedName>
</protein>
<feature type="domain" description="PAS" evidence="5">
    <location>
        <begin position="402"/>
        <end position="447"/>
    </location>
</feature>
<dbReference type="CDD" id="cd00130">
    <property type="entry name" value="PAS"/>
    <property type="match status" value="1"/>
</dbReference>
<dbReference type="Proteomes" id="UP000774750">
    <property type="component" value="Unassembled WGS sequence"/>
</dbReference>
<dbReference type="SUPFAM" id="SSF53920">
    <property type="entry name" value="Fe-only hydrogenase"/>
    <property type="match status" value="1"/>
</dbReference>
<dbReference type="PROSITE" id="PS00198">
    <property type="entry name" value="4FE4S_FER_1"/>
    <property type="match status" value="1"/>
</dbReference>
<comment type="caution">
    <text evidence="8">The sequence shown here is derived from an EMBL/GenBank/DDBJ whole genome shotgun (WGS) entry which is preliminary data.</text>
</comment>
<dbReference type="RefSeq" id="WP_204446622.1">
    <property type="nucleotide sequence ID" value="NZ_JACJKY010000011.1"/>
</dbReference>
<reference evidence="8" key="2">
    <citation type="journal article" date="2021" name="Sci. Rep.">
        <title>The distribution of antibiotic resistance genes in chicken gut microbiota commensals.</title>
        <authorList>
            <person name="Juricova H."/>
            <person name="Matiasovicova J."/>
            <person name="Kubasova T."/>
            <person name="Cejkova D."/>
            <person name="Rychlik I."/>
        </authorList>
    </citation>
    <scope>NUCLEOTIDE SEQUENCE</scope>
    <source>
        <strain evidence="8">An559</strain>
    </source>
</reference>
<name>A0A938X9E1_9FIRM</name>
<evidence type="ECO:0000259" key="5">
    <source>
        <dbReference type="PROSITE" id="PS50112"/>
    </source>
</evidence>
<evidence type="ECO:0000256" key="1">
    <source>
        <dbReference type="ARBA" id="ARBA00022485"/>
    </source>
</evidence>
<keyword evidence="9" id="KW-1185">Reference proteome</keyword>
<dbReference type="Pfam" id="PF13237">
    <property type="entry name" value="Fer4_10"/>
    <property type="match status" value="1"/>
</dbReference>
<dbReference type="GO" id="GO:0006355">
    <property type="term" value="P:regulation of DNA-templated transcription"/>
    <property type="evidence" value="ECO:0007669"/>
    <property type="project" value="InterPro"/>
</dbReference>
<dbReference type="InterPro" id="IPR007202">
    <property type="entry name" value="4Fe-4S_dom"/>
</dbReference>
<dbReference type="Gene3D" id="3.40.950.10">
    <property type="entry name" value="Fe-only Hydrogenase (Larger Subunit), Chain L, domain 3"/>
    <property type="match status" value="1"/>
</dbReference>
<dbReference type="Gene3D" id="1.10.15.40">
    <property type="entry name" value="Electron transport complex subunit B, putative Fe-S cluster"/>
    <property type="match status" value="1"/>
</dbReference>
<dbReference type="SUPFAM" id="SSF54862">
    <property type="entry name" value="4Fe-4S ferredoxins"/>
    <property type="match status" value="1"/>
</dbReference>
<dbReference type="PROSITE" id="PS50112">
    <property type="entry name" value="PAS"/>
    <property type="match status" value="1"/>
</dbReference>
<dbReference type="NCBIfam" id="TIGR00229">
    <property type="entry name" value="sensory_box"/>
    <property type="match status" value="1"/>
</dbReference>
<dbReference type="AlphaFoldDB" id="A0A938X9E1"/>
<keyword evidence="2" id="KW-0479">Metal-binding</keyword>
<dbReference type="InterPro" id="IPR035965">
    <property type="entry name" value="PAS-like_dom_sf"/>
</dbReference>
<dbReference type="Pfam" id="PF02906">
    <property type="entry name" value="Fe_hyd_lg_C"/>
    <property type="match status" value="1"/>
</dbReference>
<dbReference type="InterPro" id="IPR050340">
    <property type="entry name" value="Cytosolic_Fe-S_CAF"/>
</dbReference>
<feature type="domain" description="4Fe-4S" evidence="7">
    <location>
        <begin position="350"/>
        <end position="411"/>
    </location>
</feature>
<dbReference type="EMBL" id="JACJKY010000011">
    <property type="protein sequence ID" value="MBM6921064.1"/>
    <property type="molecule type" value="Genomic_DNA"/>
</dbReference>
<feature type="domain" description="4Fe-4S ferredoxin-type" evidence="6">
    <location>
        <begin position="31"/>
        <end position="60"/>
    </location>
</feature>
<evidence type="ECO:0000259" key="7">
    <source>
        <dbReference type="PROSITE" id="PS51656"/>
    </source>
</evidence>
<dbReference type="InterPro" id="IPR013767">
    <property type="entry name" value="PAS_fold"/>
</dbReference>
<dbReference type="InterPro" id="IPR009016">
    <property type="entry name" value="Fe_hydrogenase"/>
</dbReference>
<organism evidence="8 9">
    <name type="scientific">Merdimmobilis hominis</name>
    <dbReference type="NCBI Taxonomy" id="2897707"/>
    <lineage>
        <taxon>Bacteria</taxon>
        <taxon>Bacillati</taxon>
        <taxon>Bacillota</taxon>
        <taxon>Clostridia</taxon>
        <taxon>Eubacteriales</taxon>
        <taxon>Oscillospiraceae</taxon>
        <taxon>Merdimmobilis</taxon>
    </lineage>
</organism>
<dbReference type="PROSITE" id="PS51656">
    <property type="entry name" value="4FE4S"/>
    <property type="match status" value="1"/>
</dbReference>
<dbReference type="Pfam" id="PF04060">
    <property type="entry name" value="FeS"/>
    <property type="match status" value="1"/>
</dbReference>
<dbReference type="InterPro" id="IPR017896">
    <property type="entry name" value="4Fe4S_Fe-S-bd"/>
</dbReference>
<sequence>MNIIKLNAQNCQNCFKCIRECPLKAIEFKNAKTEIIEDACVLCGTCMETCPRGAKYVRHNAPLVKELIKSGKPVYVSLAPSYTGFFGTSDFQKMSAALKKLGFAGVEETAIGAAKVSHEYEKLMQSGQMNNIIATACSSVVMLIEQHFPQLLPMLAPVSSPMMAHARLMREAYGDIYVVFIGPCLSKMHEAEDPLAGGMVDIVLNYRDINKWFAEEGITIEADDPDAHGVCEPVMRIYPKQEGIIKTIREFSGYTPVAVDGIDRCMEFFQSMSEDKMEHIFVEANICAGGCIGGPIMRKERKSLIRSTMMLSDKPAAVDQTPAESAKLEAPLPRVFANREVKLKMPTEEEMRSILARFGKMTPEDELNCGSCGYATCREKAIAVYNGKADVTMCLPFLREQAENKSSMIIAHSPNGIVAFDADMNVTELNPKAEELFGVDRAEIIGQMIPALYGETAFDEARDYKRTIVKKIEGANEKIRLELSMVYLPQNDMFIAFAKDISDEEANKDQLNNLRMSTVNVAQNVIEKQMRVAQEIASLLGETTAETKVALTRLKRSIEDIEEISE</sequence>
<evidence type="ECO:0000259" key="6">
    <source>
        <dbReference type="PROSITE" id="PS51379"/>
    </source>
</evidence>
<evidence type="ECO:0000256" key="2">
    <source>
        <dbReference type="ARBA" id="ARBA00022723"/>
    </source>
</evidence>
<dbReference type="Gene3D" id="3.30.70.20">
    <property type="match status" value="1"/>
</dbReference>
<evidence type="ECO:0000256" key="4">
    <source>
        <dbReference type="ARBA" id="ARBA00023014"/>
    </source>
</evidence>
<keyword evidence="3" id="KW-0408">Iron</keyword>